<organism evidence="1 2">
    <name type="scientific">Phytophthora palmivora</name>
    <dbReference type="NCBI Taxonomy" id="4796"/>
    <lineage>
        <taxon>Eukaryota</taxon>
        <taxon>Sar</taxon>
        <taxon>Stramenopiles</taxon>
        <taxon>Oomycota</taxon>
        <taxon>Peronosporomycetes</taxon>
        <taxon>Peronosporales</taxon>
        <taxon>Peronosporaceae</taxon>
        <taxon>Phytophthora</taxon>
    </lineage>
</organism>
<protein>
    <submittedName>
        <fullName evidence="1">Uncharacterized protein</fullName>
    </submittedName>
</protein>
<proteinExistence type="predicted"/>
<dbReference type="AlphaFoldDB" id="A0A2P4X3F7"/>
<reference evidence="1 2" key="1">
    <citation type="journal article" date="2017" name="Genome Biol. Evol.">
        <title>Phytophthora megakarya and P. palmivora, closely related causal agents of cacao black pod rot, underwent increases in genome sizes and gene numbers by different mechanisms.</title>
        <authorList>
            <person name="Ali S.S."/>
            <person name="Shao J."/>
            <person name="Lary D.J."/>
            <person name="Kronmiller B."/>
            <person name="Shen D."/>
            <person name="Strem M.D."/>
            <person name="Amoako-Attah I."/>
            <person name="Akrofi A.Y."/>
            <person name="Begoude B.A."/>
            <person name="Ten Hoopen G.M."/>
            <person name="Coulibaly K."/>
            <person name="Kebe B.I."/>
            <person name="Melnick R.L."/>
            <person name="Guiltinan M.J."/>
            <person name="Tyler B.M."/>
            <person name="Meinhardt L.W."/>
            <person name="Bailey B.A."/>
        </authorList>
    </citation>
    <scope>NUCLEOTIDE SEQUENCE [LARGE SCALE GENOMIC DNA]</scope>
    <source>
        <strain evidence="2">sbr112.9</strain>
    </source>
</reference>
<accession>A0A2P4X3F7</accession>
<dbReference type="OrthoDB" id="146078at2759"/>
<dbReference type="Proteomes" id="UP000237271">
    <property type="component" value="Unassembled WGS sequence"/>
</dbReference>
<sequence length="197" mass="23289">MVNSVWALCMQNRMVLDGTLSDRLRQQRNAPVIVDATVIHHNHNTMASYSDRICYDNFMIIVEGGGLGFGNTLHYLQTRIHHENRRCWLRYQSLKNEHRHTLANDEIETISIAGWTDLLRRFYLMARSNVLHTNAIKHRCDRENTDIQEHRFGLNEAQCENTELLHEMTSTVYHAIDSKYWYQDQYIFIPVIDHNMT</sequence>
<comment type="caution">
    <text evidence="1">The sequence shown here is derived from an EMBL/GenBank/DDBJ whole genome shotgun (WGS) entry which is preliminary data.</text>
</comment>
<evidence type="ECO:0000313" key="2">
    <source>
        <dbReference type="Proteomes" id="UP000237271"/>
    </source>
</evidence>
<keyword evidence="2" id="KW-1185">Reference proteome</keyword>
<dbReference type="EMBL" id="NCKW01016943">
    <property type="protein sequence ID" value="POM60085.1"/>
    <property type="molecule type" value="Genomic_DNA"/>
</dbReference>
<gene>
    <name evidence="1" type="ORF">PHPALM_31097</name>
</gene>
<name>A0A2P4X3F7_9STRA</name>
<evidence type="ECO:0000313" key="1">
    <source>
        <dbReference type="EMBL" id="POM60085.1"/>
    </source>
</evidence>